<dbReference type="Pfam" id="PF12895">
    <property type="entry name" value="ANAPC3"/>
    <property type="match status" value="1"/>
</dbReference>
<dbReference type="SUPFAM" id="SSF48452">
    <property type="entry name" value="TPR-like"/>
    <property type="match status" value="1"/>
</dbReference>
<dbReference type="PANTHER" id="PTHR44858">
    <property type="entry name" value="TETRATRICOPEPTIDE REPEAT PROTEIN 6"/>
    <property type="match status" value="1"/>
</dbReference>
<protein>
    <submittedName>
        <fullName evidence="4">Uncharacterized protein</fullName>
    </submittedName>
</protein>
<proteinExistence type="predicted"/>
<dbReference type="AlphaFoldDB" id="A0A397VK93"/>
<evidence type="ECO:0000256" key="2">
    <source>
        <dbReference type="ARBA" id="ARBA00022803"/>
    </source>
</evidence>
<gene>
    <name evidence="4" type="ORF">C2G38_2174429</name>
</gene>
<feature type="repeat" description="TPR" evidence="3">
    <location>
        <begin position="205"/>
        <end position="238"/>
    </location>
</feature>
<feature type="repeat" description="TPR" evidence="3">
    <location>
        <begin position="239"/>
        <end position="272"/>
    </location>
</feature>
<evidence type="ECO:0000313" key="4">
    <source>
        <dbReference type="EMBL" id="RIB22278.1"/>
    </source>
</evidence>
<accession>A0A397VK93</accession>
<evidence type="ECO:0000256" key="3">
    <source>
        <dbReference type="PROSITE-ProRule" id="PRU00339"/>
    </source>
</evidence>
<dbReference type="EMBL" id="QKWP01000317">
    <property type="protein sequence ID" value="RIB22278.1"/>
    <property type="molecule type" value="Genomic_DNA"/>
</dbReference>
<feature type="repeat" description="TPR" evidence="3">
    <location>
        <begin position="137"/>
        <end position="170"/>
    </location>
</feature>
<reference evidence="4 5" key="1">
    <citation type="submission" date="2018-06" db="EMBL/GenBank/DDBJ databases">
        <title>Comparative genomics reveals the genomic features of Rhizophagus irregularis, R. cerebriforme, R. diaphanum and Gigaspora rosea, and their symbiotic lifestyle signature.</title>
        <authorList>
            <person name="Morin E."/>
            <person name="San Clemente H."/>
            <person name="Chen E.C.H."/>
            <person name="De La Providencia I."/>
            <person name="Hainaut M."/>
            <person name="Kuo A."/>
            <person name="Kohler A."/>
            <person name="Murat C."/>
            <person name="Tang N."/>
            <person name="Roy S."/>
            <person name="Loubradou J."/>
            <person name="Henrissat B."/>
            <person name="Grigoriev I.V."/>
            <person name="Corradi N."/>
            <person name="Roux C."/>
            <person name="Martin F.M."/>
        </authorList>
    </citation>
    <scope>NUCLEOTIDE SEQUENCE [LARGE SCALE GENOMIC DNA]</scope>
    <source>
        <strain evidence="4 5">DAOM 194757</strain>
    </source>
</reference>
<dbReference type="Proteomes" id="UP000266673">
    <property type="component" value="Unassembled WGS sequence"/>
</dbReference>
<organism evidence="4 5">
    <name type="scientific">Gigaspora rosea</name>
    <dbReference type="NCBI Taxonomy" id="44941"/>
    <lineage>
        <taxon>Eukaryota</taxon>
        <taxon>Fungi</taxon>
        <taxon>Fungi incertae sedis</taxon>
        <taxon>Mucoromycota</taxon>
        <taxon>Glomeromycotina</taxon>
        <taxon>Glomeromycetes</taxon>
        <taxon>Diversisporales</taxon>
        <taxon>Gigasporaceae</taxon>
        <taxon>Gigaspora</taxon>
    </lineage>
</organism>
<dbReference type="InterPro" id="IPR019734">
    <property type="entry name" value="TPR_rpt"/>
</dbReference>
<evidence type="ECO:0000313" key="5">
    <source>
        <dbReference type="Proteomes" id="UP000266673"/>
    </source>
</evidence>
<dbReference type="PROSITE" id="PS50005">
    <property type="entry name" value="TPR"/>
    <property type="match status" value="4"/>
</dbReference>
<keyword evidence="1" id="KW-0677">Repeat</keyword>
<dbReference type="STRING" id="44941.A0A397VK93"/>
<evidence type="ECO:0000256" key="1">
    <source>
        <dbReference type="ARBA" id="ARBA00022737"/>
    </source>
</evidence>
<feature type="repeat" description="TPR" evidence="3">
    <location>
        <begin position="171"/>
        <end position="204"/>
    </location>
</feature>
<dbReference type="InterPro" id="IPR011990">
    <property type="entry name" value="TPR-like_helical_dom_sf"/>
</dbReference>
<dbReference type="InterPro" id="IPR050498">
    <property type="entry name" value="Ycf3"/>
</dbReference>
<dbReference type="Pfam" id="PF13181">
    <property type="entry name" value="TPR_8"/>
    <property type="match status" value="1"/>
</dbReference>
<dbReference type="Gene3D" id="1.25.40.10">
    <property type="entry name" value="Tetratricopeptide repeat domain"/>
    <property type="match status" value="4"/>
</dbReference>
<sequence length="367" mass="42607">MTFYIDKYNIPNSINNVPENEITLGYSYLNLGLYVDSLEQFNCNLEINSNNLIALVLRGITYFKLENMKMHLLMQAFLDLKILSEFDINSAVQKFINALLFEGGSYYSLEQYNKALLYYDKAFLNLNKALEIDSCDETTLLYCGEAYFKLGHYYKAFYDLEKTLEINTKSKTIPTLRGGAYFYLDQYNNAIKDLNKSLEMEHNNATALFLRGEAFYCLNHFHEAFLDFDDALKFEPNNTDMLVLRGEAYLNLEHYYNAFLDFEKALKILPENVAALFYSDKIYFELEQNDRVLFYSSEALKIDPEFVSILILREALEDFSKALKIEPNNETILKYVKETSNELDFTLMKNTVNNIGVVIRADAKCLG</sequence>
<keyword evidence="5" id="KW-1185">Reference proteome</keyword>
<comment type="caution">
    <text evidence="4">The sequence shown here is derived from an EMBL/GenBank/DDBJ whole genome shotgun (WGS) entry which is preliminary data.</text>
</comment>
<keyword evidence="2 3" id="KW-0802">TPR repeat</keyword>
<dbReference type="SMART" id="SM00028">
    <property type="entry name" value="TPR"/>
    <property type="match status" value="7"/>
</dbReference>
<dbReference type="OrthoDB" id="1926212at2759"/>
<name>A0A397VK93_9GLOM</name>
<dbReference type="PANTHER" id="PTHR44858:SF1">
    <property type="entry name" value="UDP-N-ACETYLGLUCOSAMINE--PEPTIDE N-ACETYLGLUCOSAMINYLTRANSFERASE SPINDLY-RELATED"/>
    <property type="match status" value="1"/>
</dbReference>